<dbReference type="GO" id="GO:0046872">
    <property type="term" value="F:metal ion binding"/>
    <property type="evidence" value="ECO:0007669"/>
    <property type="project" value="UniProtKB-KW"/>
</dbReference>
<reference evidence="4 5" key="1">
    <citation type="submission" date="2018-08" db="EMBL/GenBank/DDBJ databases">
        <title>Draft genome of the lignicolous fungus Coniochaeta pulveracea.</title>
        <authorList>
            <person name="Borstlap C.J."/>
            <person name="De Witt R.N."/>
            <person name="Botha A."/>
            <person name="Volschenk H."/>
        </authorList>
    </citation>
    <scope>NUCLEOTIDE SEQUENCE [LARGE SCALE GENOMIC DNA]</scope>
    <source>
        <strain evidence="4 5">CAB683</strain>
    </source>
</reference>
<keyword evidence="5" id="KW-1185">Reference proteome</keyword>
<gene>
    <name evidence="4" type="ORF">DL546_007630</name>
</gene>
<dbReference type="InterPro" id="IPR050316">
    <property type="entry name" value="Tyrosinase/Hemocyanin"/>
</dbReference>
<dbReference type="Pfam" id="PF00264">
    <property type="entry name" value="Tyrosinase"/>
    <property type="match status" value="1"/>
</dbReference>
<evidence type="ECO:0000313" key="4">
    <source>
        <dbReference type="EMBL" id="RKU46636.1"/>
    </source>
</evidence>
<protein>
    <recommendedName>
        <fullName evidence="3">Tyrosinase copper-binding domain-containing protein</fullName>
    </recommendedName>
</protein>
<dbReference type="PRINTS" id="PR00092">
    <property type="entry name" value="TYROSINASE"/>
</dbReference>
<sequence length="364" mass="40459">MVSTPSSLDSLLLRITTYEDKLTCDDIRRDLTSAQKQDYIAAVKCLQNTAGLLGKYWSGARSRFDDYVATHINLTEYVHFTGLFEPWHRMLVASYESDLRSICNYTGAQPYWDWTLDSDSPKTWFASPIFDPVDGFGGNGPFIDSSKIDVPAHIPGKTGGGCVLEGPFTADKYQVSLGPGNSTVPNLRCLTRDFCPEWAITKTNKDIIEEPQDATTFAEFDKRVQGDLTLSGMRYHSGGHFGVGGEMGEMGNPFSSPNDPLFYFHHANIDRLWNKWQLHDLEARAQDVAGPIVQFGPPFNFQDNHPSTSPSVDLDSPLPVGDLIPGVKLSISIREVMDTRRGRLCYVYNSLDSNVRRSAANKAA</sequence>
<dbReference type="InterPro" id="IPR008922">
    <property type="entry name" value="Di-copper_centre_dom_sf"/>
</dbReference>
<dbReference type="OrthoDB" id="6132182at2759"/>
<evidence type="ECO:0000259" key="3">
    <source>
        <dbReference type="PROSITE" id="PS00498"/>
    </source>
</evidence>
<dbReference type="InterPro" id="IPR002227">
    <property type="entry name" value="Tyrosinase_Cu-bd"/>
</dbReference>
<dbReference type="PROSITE" id="PS00498">
    <property type="entry name" value="TYROSINASE_2"/>
    <property type="match status" value="1"/>
</dbReference>
<dbReference type="Proteomes" id="UP000275385">
    <property type="component" value="Unassembled WGS sequence"/>
</dbReference>
<dbReference type="PANTHER" id="PTHR11474">
    <property type="entry name" value="TYROSINASE FAMILY MEMBER"/>
    <property type="match status" value="1"/>
</dbReference>
<dbReference type="SUPFAM" id="SSF48056">
    <property type="entry name" value="Di-copper centre-containing domain"/>
    <property type="match status" value="1"/>
</dbReference>
<dbReference type="EMBL" id="QVQW01000013">
    <property type="protein sequence ID" value="RKU46636.1"/>
    <property type="molecule type" value="Genomic_DNA"/>
</dbReference>
<dbReference type="AlphaFoldDB" id="A0A420YFE0"/>
<keyword evidence="2" id="KW-0186">Copper</keyword>
<comment type="caution">
    <text evidence="4">The sequence shown here is derived from an EMBL/GenBank/DDBJ whole genome shotgun (WGS) entry which is preliminary data.</text>
</comment>
<evidence type="ECO:0000313" key="5">
    <source>
        <dbReference type="Proteomes" id="UP000275385"/>
    </source>
</evidence>
<dbReference type="Gene3D" id="1.10.1280.10">
    <property type="entry name" value="Di-copper center containing domain from catechol oxidase"/>
    <property type="match status" value="1"/>
</dbReference>
<proteinExistence type="predicted"/>
<feature type="domain" description="Tyrosinase copper-binding" evidence="3">
    <location>
        <begin position="259"/>
        <end position="270"/>
    </location>
</feature>
<accession>A0A420YFE0</accession>
<dbReference type="STRING" id="177199.A0A420YFE0"/>
<dbReference type="GO" id="GO:0016491">
    <property type="term" value="F:oxidoreductase activity"/>
    <property type="evidence" value="ECO:0007669"/>
    <property type="project" value="InterPro"/>
</dbReference>
<keyword evidence="1" id="KW-0479">Metal-binding</keyword>
<evidence type="ECO:0000256" key="2">
    <source>
        <dbReference type="ARBA" id="ARBA00023008"/>
    </source>
</evidence>
<evidence type="ECO:0000256" key="1">
    <source>
        <dbReference type="ARBA" id="ARBA00022723"/>
    </source>
</evidence>
<dbReference type="PANTHER" id="PTHR11474:SF126">
    <property type="entry name" value="TYROSINASE-LIKE PROTEIN TYR-1-RELATED"/>
    <property type="match status" value="1"/>
</dbReference>
<organism evidence="4 5">
    <name type="scientific">Coniochaeta pulveracea</name>
    <dbReference type="NCBI Taxonomy" id="177199"/>
    <lineage>
        <taxon>Eukaryota</taxon>
        <taxon>Fungi</taxon>
        <taxon>Dikarya</taxon>
        <taxon>Ascomycota</taxon>
        <taxon>Pezizomycotina</taxon>
        <taxon>Sordariomycetes</taxon>
        <taxon>Sordariomycetidae</taxon>
        <taxon>Coniochaetales</taxon>
        <taxon>Coniochaetaceae</taxon>
        <taxon>Coniochaeta</taxon>
    </lineage>
</organism>
<name>A0A420YFE0_9PEZI</name>